<name>A0A4D6YK32_9GAMM</name>
<keyword evidence="4" id="KW-0874">Quinone</keyword>
<dbReference type="InterPro" id="IPR002023">
    <property type="entry name" value="NuoE-like"/>
</dbReference>
<evidence type="ECO:0000256" key="5">
    <source>
        <dbReference type="ARBA" id="ARBA00022723"/>
    </source>
</evidence>
<evidence type="ECO:0000256" key="9">
    <source>
        <dbReference type="ARBA" id="ARBA00026021"/>
    </source>
</evidence>
<dbReference type="Proteomes" id="UP000298636">
    <property type="component" value="Chromosome"/>
</dbReference>
<keyword evidence="6 14" id="KW-0408">Iron</keyword>
<dbReference type="FunFam" id="3.40.30.10:FF:000015">
    <property type="entry name" value="NADH-quinone oxidoreductase subunit E"/>
    <property type="match status" value="1"/>
</dbReference>
<keyword evidence="8" id="KW-0520">NAD</keyword>
<comment type="catalytic activity">
    <reaction evidence="13">
        <text>a quinone + NADH + 5 H(+)(in) = a quinol + NAD(+) + 4 H(+)(out)</text>
        <dbReference type="Rhea" id="RHEA:57888"/>
        <dbReference type="ChEBI" id="CHEBI:15378"/>
        <dbReference type="ChEBI" id="CHEBI:24646"/>
        <dbReference type="ChEBI" id="CHEBI:57540"/>
        <dbReference type="ChEBI" id="CHEBI:57945"/>
        <dbReference type="ChEBI" id="CHEBI:132124"/>
    </reaction>
</comment>
<evidence type="ECO:0000256" key="1">
    <source>
        <dbReference type="ARBA" id="ARBA00010643"/>
    </source>
</evidence>
<evidence type="ECO:0000256" key="3">
    <source>
        <dbReference type="ARBA" id="ARBA00022714"/>
    </source>
</evidence>
<dbReference type="Gene3D" id="3.40.30.10">
    <property type="entry name" value="Glutaredoxin"/>
    <property type="match status" value="1"/>
</dbReference>
<evidence type="ECO:0000256" key="6">
    <source>
        <dbReference type="ARBA" id="ARBA00023004"/>
    </source>
</evidence>
<dbReference type="Gene3D" id="1.10.10.1590">
    <property type="entry name" value="NADH-quinone oxidoreductase subunit E"/>
    <property type="match status" value="1"/>
</dbReference>
<evidence type="ECO:0000313" key="16">
    <source>
        <dbReference type="Proteomes" id="UP000298636"/>
    </source>
</evidence>
<dbReference type="GO" id="GO:0003954">
    <property type="term" value="F:NADH dehydrogenase activity"/>
    <property type="evidence" value="ECO:0007669"/>
    <property type="project" value="TreeGrafter"/>
</dbReference>
<dbReference type="GO" id="GO:0051537">
    <property type="term" value="F:2 iron, 2 sulfur cluster binding"/>
    <property type="evidence" value="ECO:0007669"/>
    <property type="project" value="UniProtKB-KW"/>
</dbReference>
<dbReference type="OrthoDB" id="9807941at2"/>
<dbReference type="RefSeq" id="WP_158351648.1">
    <property type="nucleotide sequence ID" value="NZ_CP032998.1"/>
</dbReference>
<dbReference type="InterPro" id="IPR036249">
    <property type="entry name" value="Thioredoxin-like_sf"/>
</dbReference>
<evidence type="ECO:0000256" key="12">
    <source>
        <dbReference type="ARBA" id="ARBA00034078"/>
    </source>
</evidence>
<dbReference type="Pfam" id="PF01257">
    <property type="entry name" value="2Fe-2S_thioredx"/>
    <property type="match status" value="1"/>
</dbReference>
<dbReference type="NCBIfam" id="NF005722">
    <property type="entry name" value="PRK07539.1-2"/>
    <property type="match status" value="1"/>
</dbReference>
<gene>
    <name evidence="15" type="primary">nuoE</name>
    <name evidence="15" type="ORF">D9V79_00520</name>
</gene>
<feature type="binding site" evidence="14">
    <location>
        <position position="90"/>
    </location>
    <ligand>
        <name>[2Fe-2S] cluster</name>
        <dbReference type="ChEBI" id="CHEBI:190135"/>
    </ligand>
</feature>
<dbReference type="PANTHER" id="PTHR10371">
    <property type="entry name" value="NADH DEHYDROGENASE UBIQUINONE FLAVOPROTEIN 2, MITOCHONDRIAL"/>
    <property type="match status" value="1"/>
</dbReference>
<keyword evidence="15" id="KW-0560">Oxidoreductase</keyword>
<comment type="similarity">
    <text evidence="1">Belongs to the complex I 24 kDa subunit family.</text>
</comment>
<reference evidence="15 16" key="1">
    <citation type="submission" date="2018-10" db="EMBL/GenBank/DDBJ databases">
        <title>Comparative functional genomics of the obligate endosymbiont Buchnera aphidicola.</title>
        <authorList>
            <person name="Chong R.A."/>
        </authorList>
    </citation>
    <scope>NUCLEOTIDE SEQUENCE [LARGE SCALE GENOMIC DNA]</scope>
    <source>
        <strain evidence="15 16">Ssp</strain>
    </source>
</reference>
<keyword evidence="16" id="KW-1185">Reference proteome</keyword>
<evidence type="ECO:0000256" key="13">
    <source>
        <dbReference type="ARBA" id="ARBA00047712"/>
    </source>
</evidence>
<dbReference type="GO" id="GO:0046872">
    <property type="term" value="F:metal ion binding"/>
    <property type="evidence" value="ECO:0007669"/>
    <property type="project" value="UniProtKB-KW"/>
</dbReference>
<dbReference type="EMBL" id="CP032998">
    <property type="protein sequence ID" value="QCI26294.1"/>
    <property type="molecule type" value="Genomic_DNA"/>
</dbReference>
<dbReference type="InterPro" id="IPR041921">
    <property type="entry name" value="NuoE_N"/>
</dbReference>
<evidence type="ECO:0000256" key="4">
    <source>
        <dbReference type="ARBA" id="ARBA00022719"/>
    </source>
</evidence>
<dbReference type="PIRSF" id="PIRSF000216">
    <property type="entry name" value="NADH_DH_24kDa"/>
    <property type="match status" value="1"/>
</dbReference>
<dbReference type="AlphaFoldDB" id="A0A4D6YK32"/>
<feature type="binding site" evidence="14">
    <location>
        <position position="85"/>
    </location>
    <ligand>
        <name>[2Fe-2S] cluster</name>
        <dbReference type="ChEBI" id="CHEBI:190135"/>
    </ligand>
</feature>
<feature type="binding site" evidence="14">
    <location>
        <position position="126"/>
    </location>
    <ligand>
        <name>[2Fe-2S] cluster</name>
        <dbReference type="ChEBI" id="CHEBI:190135"/>
    </ligand>
</feature>
<dbReference type="NCBIfam" id="TIGR01958">
    <property type="entry name" value="nuoE_fam"/>
    <property type="match status" value="1"/>
</dbReference>
<evidence type="ECO:0000256" key="14">
    <source>
        <dbReference type="PIRSR" id="PIRSR000216-1"/>
    </source>
</evidence>
<evidence type="ECO:0000256" key="8">
    <source>
        <dbReference type="ARBA" id="ARBA00023027"/>
    </source>
</evidence>
<organism evidence="15 16">
    <name type="scientific">Buchnera aphidicola</name>
    <name type="common">Stegophylla sp.</name>
    <dbReference type="NCBI Taxonomy" id="2315800"/>
    <lineage>
        <taxon>Bacteria</taxon>
        <taxon>Pseudomonadati</taxon>
        <taxon>Pseudomonadota</taxon>
        <taxon>Gammaproteobacteria</taxon>
        <taxon>Enterobacterales</taxon>
        <taxon>Erwiniaceae</taxon>
        <taxon>Buchnera</taxon>
    </lineage>
</organism>
<dbReference type="PROSITE" id="PS01099">
    <property type="entry name" value="COMPLEX1_24K"/>
    <property type="match status" value="1"/>
</dbReference>
<keyword evidence="3 14" id="KW-0001">2Fe-2S</keyword>
<dbReference type="PANTHER" id="PTHR10371:SF3">
    <property type="entry name" value="NADH DEHYDROGENASE [UBIQUINONE] FLAVOPROTEIN 2, MITOCHONDRIAL"/>
    <property type="match status" value="1"/>
</dbReference>
<accession>A0A4D6YK32</accession>
<proteinExistence type="inferred from homology"/>
<evidence type="ECO:0000256" key="2">
    <source>
        <dbReference type="ARBA" id="ARBA00019898"/>
    </source>
</evidence>
<keyword evidence="7 14" id="KW-0411">Iron-sulfur</keyword>
<protein>
    <recommendedName>
        <fullName evidence="2">NADH-quinone oxidoreductase subunit E</fullName>
    </recommendedName>
    <alternativeName>
        <fullName evidence="10">NADH dehydrogenase I subunit E</fullName>
    </alternativeName>
    <alternativeName>
        <fullName evidence="11">NDH-1 subunit E</fullName>
    </alternativeName>
</protein>
<dbReference type="SUPFAM" id="SSF52833">
    <property type="entry name" value="Thioredoxin-like"/>
    <property type="match status" value="1"/>
</dbReference>
<dbReference type="InterPro" id="IPR042128">
    <property type="entry name" value="NuoE_dom"/>
</dbReference>
<dbReference type="GO" id="GO:0048038">
    <property type="term" value="F:quinone binding"/>
    <property type="evidence" value="ECO:0007669"/>
    <property type="project" value="UniProtKB-KW"/>
</dbReference>
<evidence type="ECO:0000313" key="15">
    <source>
        <dbReference type="EMBL" id="QCI26294.1"/>
    </source>
</evidence>
<comment type="cofactor">
    <cofactor evidence="14">
        <name>[2Fe-2S] cluster</name>
        <dbReference type="ChEBI" id="CHEBI:190135"/>
    </cofactor>
    <text evidence="14">Binds 1 [2Fe-2S] cluster.</text>
</comment>
<dbReference type="CDD" id="cd03064">
    <property type="entry name" value="TRX_Fd_NuoE"/>
    <property type="match status" value="1"/>
</dbReference>
<sequence>MFNKDKLNKLELCKILEEKKNYETSKSVSIEALKIVQRTRGWISDNMMQEIAKVLCISESSLEEIATFYNQIYRRPVGRHIIRYCDSVVCYMLGYKHVVNKLKTILNICPGQTTCDNRFTILPVSCLGSCDKAPVIMINENTYSRVNTDGIPILLEKYK</sequence>
<evidence type="ECO:0000256" key="7">
    <source>
        <dbReference type="ARBA" id="ARBA00023014"/>
    </source>
</evidence>
<feature type="binding site" evidence="14">
    <location>
        <position position="130"/>
    </location>
    <ligand>
        <name>[2Fe-2S] cluster</name>
        <dbReference type="ChEBI" id="CHEBI:190135"/>
    </ligand>
</feature>
<comment type="subunit">
    <text evidence="9">Composed of 13 different subunits. Subunits NuoCD, E, F, and G constitute the peripheral sector of the complex.</text>
</comment>
<evidence type="ECO:0000256" key="11">
    <source>
        <dbReference type="ARBA" id="ARBA00032788"/>
    </source>
</evidence>
<evidence type="ECO:0000256" key="10">
    <source>
        <dbReference type="ARBA" id="ARBA00031580"/>
    </source>
</evidence>
<keyword evidence="5 14" id="KW-0479">Metal-binding</keyword>
<comment type="cofactor">
    <cofactor evidence="12">
        <name>[2Fe-2S] cluster</name>
        <dbReference type="ChEBI" id="CHEBI:190135"/>
    </cofactor>
</comment>